<dbReference type="GO" id="GO:0000287">
    <property type="term" value="F:magnesium ion binding"/>
    <property type="evidence" value="ECO:0007669"/>
    <property type="project" value="UniProtKB-ARBA"/>
</dbReference>
<proteinExistence type="inferred from homology"/>
<evidence type="ECO:0000256" key="1">
    <source>
        <dbReference type="ARBA" id="ARBA00001946"/>
    </source>
</evidence>
<dbReference type="InterPro" id="IPR029061">
    <property type="entry name" value="THDP-binding"/>
</dbReference>
<dbReference type="GO" id="GO:0008661">
    <property type="term" value="F:1-deoxy-D-xylulose-5-phosphate synthase activity"/>
    <property type="evidence" value="ECO:0007669"/>
    <property type="project" value="UniProtKB-EC"/>
</dbReference>
<keyword evidence="7 14" id="KW-0808">Transferase</keyword>
<evidence type="ECO:0000313" key="15">
    <source>
        <dbReference type="Proteomes" id="UP000483293"/>
    </source>
</evidence>
<dbReference type="Pfam" id="PF13292">
    <property type="entry name" value="DXP_synthase_N"/>
    <property type="match status" value="1"/>
</dbReference>
<keyword evidence="15" id="KW-1185">Reference proteome</keyword>
<dbReference type="PROSITE" id="PS00801">
    <property type="entry name" value="TRANSKETOLASE_1"/>
    <property type="match status" value="1"/>
</dbReference>
<dbReference type="InterPro" id="IPR033248">
    <property type="entry name" value="Transketolase_C"/>
</dbReference>
<keyword evidence="8" id="KW-0479">Metal-binding</keyword>
<keyword evidence="9" id="KW-0460">Magnesium</keyword>
<dbReference type="GO" id="GO:0005829">
    <property type="term" value="C:cytosol"/>
    <property type="evidence" value="ECO:0007669"/>
    <property type="project" value="TreeGrafter"/>
</dbReference>
<protein>
    <recommendedName>
        <fullName evidence="6">1-deoxy-D-xylulose-5-phosphate synthase</fullName>
        <ecNumber evidence="6">2.2.1.7</ecNumber>
    </recommendedName>
</protein>
<accession>A0A6L9SSV8</accession>
<organism evidence="14 15">
    <name type="scientific">Bifidobacterium platyrrhinorum</name>
    <dbReference type="NCBI Taxonomy" id="2661628"/>
    <lineage>
        <taxon>Bacteria</taxon>
        <taxon>Bacillati</taxon>
        <taxon>Actinomycetota</taxon>
        <taxon>Actinomycetes</taxon>
        <taxon>Bifidobacteriales</taxon>
        <taxon>Bifidobacteriaceae</taxon>
        <taxon>Bifidobacterium</taxon>
    </lineage>
</organism>
<sequence length="677" mass="71425">MANGMLERISGPADVKALSRARLHDLCRDIRATLLEYGHAHGGHIGSNLGMVEATVALHRVFDSPHDRIVFDVSHQSYVHKMLTGRAGAYLDPARFDEVTGFTNPAESEHDQFTLGHTGTSISLACGLAKTRDMALAASGGADDAGIGDVIAVIGDGSLSSGVAFEGLNNAAEQGDNLIIVLNDNEMSIAGDFGGMYGPLARLRASNGTAQPNLFNAFGLDYRYVAQGNDVDALVAAFEEVKGIGHPVVVHIHTLKGAGFAPGASRGGATDHAGVAVPPTDTGVAATGNVSHAEPWKSDHCDLPDAVPHEGQCEASHWQTPDRALGRPDDPRKHYGKLAMAALERRFPHEPGLVVVSPATPGSNGITHEFRERAGSHYVDCGITESHAVAFASGIARAGGTPVVATTASFFQRAYDQFFQEMSLNRSHVTVLDFLGGLSGSDNTHSGAYDVAMFANIPGVTMLAPTSTRDYLDALAWSTAPAGTPGRSDGPVVIRVPGQSILDRERALRRELSPEEVLRGSEGAGVRPAWDPAGMLSYRTDRAGSGVAVIALGNTHPLGERVVKALSAAADGRSPIDATLIDPRQCTTLDTAALESLRDGHRLVVTLEDGQLEGGWGEKVTAYYANRRTAGADGGMRVINVGADKEFTDRVPLADLDERYGLTVEAVVRRIHEALGE</sequence>
<dbReference type="CDD" id="cd07033">
    <property type="entry name" value="TPP_PYR_DXS_TK_like"/>
    <property type="match status" value="1"/>
</dbReference>
<evidence type="ECO:0000256" key="5">
    <source>
        <dbReference type="ARBA" id="ARBA00011738"/>
    </source>
</evidence>
<dbReference type="Proteomes" id="UP000483293">
    <property type="component" value="Unassembled WGS sequence"/>
</dbReference>
<evidence type="ECO:0000256" key="7">
    <source>
        <dbReference type="ARBA" id="ARBA00022679"/>
    </source>
</evidence>
<dbReference type="Gene3D" id="3.40.50.970">
    <property type="match status" value="2"/>
</dbReference>
<comment type="caution">
    <text evidence="14">The sequence shown here is derived from an EMBL/GenBank/DDBJ whole genome shotgun (WGS) entry which is preliminary data.</text>
</comment>
<dbReference type="EMBL" id="WHZV01000001">
    <property type="protein sequence ID" value="NEG54261.1"/>
    <property type="molecule type" value="Genomic_DNA"/>
</dbReference>
<name>A0A6L9SSV8_9BIFI</name>
<comment type="subunit">
    <text evidence="5">Homodimer.</text>
</comment>
<evidence type="ECO:0000256" key="6">
    <source>
        <dbReference type="ARBA" id="ARBA00013150"/>
    </source>
</evidence>
<dbReference type="InterPro" id="IPR005477">
    <property type="entry name" value="Dxylulose-5-P_synthase"/>
</dbReference>
<dbReference type="PANTHER" id="PTHR43322">
    <property type="entry name" value="1-D-DEOXYXYLULOSE 5-PHOSPHATE SYNTHASE-RELATED"/>
    <property type="match status" value="1"/>
</dbReference>
<dbReference type="Pfam" id="PF02779">
    <property type="entry name" value="Transket_pyr"/>
    <property type="match status" value="1"/>
</dbReference>
<dbReference type="UniPathway" id="UPA00064">
    <property type="reaction ID" value="UER00091"/>
</dbReference>
<dbReference type="PANTHER" id="PTHR43322:SF1">
    <property type="entry name" value="1-DEOXY-D-XYLULOSE-5-PHOSPHATE SYNTHASE"/>
    <property type="match status" value="1"/>
</dbReference>
<evidence type="ECO:0000256" key="11">
    <source>
        <dbReference type="ARBA" id="ARBA00023052"/>
    </source>
</evidence>
<dbReference type="SUPFAM" id="SSF52518">
    <property type="entry name" value="Thiamin diphosphate-binding fold (THDP-binding)"/>
    <property type="match status" value="2"/>
</dbReference>
<evidence type="ECO:0000256" key="8">
    <source>
        <dbReference type="ARBA" id="ARBA00022723"/>
    </source>
</evidence>
<evidence type="ECO:0000313" key="14">
    <source>
        <dbReference type="EMBL" id="NEG54261.1"/>
    </source>
</evidence>
<feature type="domain" description="Transketolase-like pyrimidine-binding" evidence="13">
    <location>
        <begin position="333"/>
        <end position="504"/>
    </location>
</feature>
<evidence type="ECO:0000256" key="2">
    <source>
        <dbReference type="ARBA" id="ARBA00001964"/>
    </source>
</evidence>
<comment type="cofactor">
    <cofactor evidence="1">
        <name>Mg(2+)</name>
        <dbReference type="ChEBI" id="CHEBI:18420"/>
    </cofactor>
</comment>
<evidence type="ECO:0000256" key="10">
    <source>
        <dbReference type="ARBA" id="ARBA00022977"/>
    </source>
</evidence>
<dbReference type="GO" id="GO:0016114">
    <property type="term" value="P:terpenoid biosynthetic process"/>
    <property type="evidence" value="ECO:0007669"/>
    <property type="project" value="InterPro"/>
</dbReference>
<dbReference type="NCBIfam" id="NF003933">
    <property type="entry name" value="PRK05444.2-2"/>
    <property type="match status" value="1"/>
</dbReference>
<dbReference type="AlphaFoldDB" id="A0A6L9SSV8"/>
<comment type="pathway">
    <text evidence="3">Metabolic intermediate biosynthesis; 1-deoxy-D-xylulose 5-phosphate biosynthesis; 1-deoxy-D-xylulose 5-phosphate from D-glyceraldehyde 3-phosphate and pyruvate: step 1/1.</text>
</comment>
<dbReference type="Pfam" id="PF02780">
    <property type="entry name" value="Transketolase_C"/>
    <property type="match status" value="1"/>
</dbReference>
<evidence type="ECO:0000259" key="13">
    <source>
        <dbReference type="SMART" id="SM00861"/>
    </source>
</evidence>
<dbReference type="InterPro" id="IPR005475">
    <property type="entry name" value="Transketolase-like_Pyr-bd"/>
</dbReference>
<reference evidence="14 15" key="1">
    <citation type="submission" date="2019-10" db="EMBL/GenBank/DDBJ databases">
        <title>Bifidobacterium from non-human primates.</title>
        <authorList>
            <person name="Modesto M."/>
        </authorList>
    </citation>
    <scope>NUCLEOTIDE SEQUENCE [LARGE SCALE GENOMIC DNA]</scope>
    <source>
        <strain evidence="14 15">SMA15</strain>
    </source>
</reference>
<dbReference type="GO" id="GO:0019288">
    <property type="term" value="P:isopentenyl diphosphate biosynthetic process, methylerythritol 4-phosphate pathway"/>
    <property type="evidence" value="ECO:0007669"/>
    <property type="project" value="TreeGrafter"/>
</dbReference>
<keyword evidence="11" id="KW-0786">Thiamine pyrophosphate</keyword>
<evidence type="ECO:0000256" key="12">
    <source>
        <dbReference type="ARBA" id="ARBA00023229"/>
    </source>
</evidence>
<keyword evidence="12" id="KW-0414">Isoprene biosynthesis</keyword>
<dbReference type="CDD" id="cd02007">
    <property type="entry name" value="TPP_DXS"/>
    <property type="match status" value="1"/>
</dbReference>
<gene>
    <name evidence="14" type="ORF">GFD21_00385</name>
</gene>
<comment type="similarity">
    <text evidence="4">Belongs to the transketolase family. DXPS subfamily.</text>
</comment>
<dbReference type="EC" id="2.2.1.7" evidence="6"/>
<comment type="cofactor">
    <cofactor evidence="2">
        <name>thiamine diphosphate</name>
        <dbReference type="ChEBI" id="CHEBI:58937"/>
    </cofactor>
</comment>
<evidence type="ECO:0000256" key="4">
    <source>
        <dbReference type="ARBA" id="ARBA00011081"/>
    </source>
</evidence>
<dbReference type="InterPro" id="IPR009014">
    <property type="entry name" value="Transketo_C/PFOR_II"/>
</dbReference>
<dbReference type="GO" id="GO:0009228">
    <property type="term" value="P:thiamine biosynthetic process"/>
    <property type="evidence" value="ECO:0007669"/>
    <property type="project" value="UniProtKB-KW"/>
</dbReference>
<dbReference type="InterPro" id="IPR049557">
    <property type="entry name" value="Transketolase_CS"/>
</dbReference>
<dbReference type="SMART" id="SM00861">
    <property type="entry name" value="Transket_pyr"/>
    <property type="match status" value="1"/>
</dbReference>
<keyword evidence="10" id="KW-0784">Thiamine biosynthesis</keyword>
<evidence type="ECO:0000256" key="9">
    <source>
        <dbReference type="ARBA" id="ARBA00022842"/>
    </source>
</evidence>
<dbReference type="Gene3D" id="3.40.50.920">
    <property type="match status" value="1"/>
</dbReference>
<evidence type="ECO:0000256" key="3">
    <source>
        <dbReference type="ARBA" id="ARBA00004980"/>
    </source>
</evidence>
<dbReference type="SUPFAM" id="SSF52922">
    <property type="entry name" value="TK C-terminal domain-like"/>
    <property type="match status" value="1"/>
</dbReference>